<keyword evidence="3" id="KW-1185">Reference proteome</keyword>
<keyword evidence="1" id="KW-0472">Membrane</keyword>
<dbReference type="Pfam" id="PF07963">
    <property type="entry name" value="N_methyl"/>
    <property type="match status" value="1"/>
</dbReference>
<dbReference type="InterPro" id="IPR012902">
    <property type="entry name" value="N_methyl_site"/>
</dbReference>
<keyword evidence="1" id="KW-0812">Transmembrane</keyword>
<name>W0DE22_9AQUI</name>
<dbReference type="EMBL" id="CP007028">
    <property type="protein sequence ID" value="AHE96874.1"/>
    <property type="molecule type" value="Genomic_DNA"/>
</dbReference>
<dbReference type="HOGENOM" id="CLU_1304353_0_0_0"/>
<dbReference type="AlphaFoldDB" id="W0DE22"/>
<evidence type="ECO:0000313" key="3">
    <source>
        <dbReference type="Proteomes" id="UP000018914"/>
    </source>
</evidence>
<proteinExistence type="predicted"/>
<keyword evidence="1" id="KW-1133">Transmembrane helix</keyword>
<evidence type="ECO:0000313" key="2">
    <source>
        <dbReference type="EMBL" id="AHE96874.1"/>
    </source>
</evidence>
<gene>
    <name evidence="2" type="ORF">THERU_05755</name>
</gene>
<evidence type="ECO:0000256" key="1">
    <source>
        <dbReference type="SAM" id="Phobius"/>
    </source>
</evidence>
<accession>W0DE22</accession>
<sequence length="218" mass="24558">MNKKGFTIIELLVAFVILFILMAGFLRGILLYMEYQINNGLKNKASEIALKMSSQIQTARFNPTAGCDENNLNPFLCDTLYAYPYNWDSARCDGGNCTFEVQDSDGDGIADFYDPYNGQNGNFSATPINTAEWLRIRPCNLTGDRYDCCYADSGRQINNAVCGEKYRGRFIYAGTTLARLINPATNLEVGRVAGVVVWYFDTKGRYRFVSIPVMRDTR</sequence>
<reference evidence="2 3" key="1">
    <citation type="submission" date="2013-12" db="EMBL/GenBank/DDBJ databases">
        <authorList>
            <consortium name="DOE Joint Genome Institute"/>
            <person name="Eisen J."/>
            <person name="Huntemann M."/>
            <person name="Han J."/>
            <person name="Chen A."/>
            <person name="Kyrpides N."/>
            <person name="Mavromatis K."/>
            <person name="Markowitz V."/>
            <person name="Palaniappan K."/>
            <person name="Ivanova N."/>
            <person name="Schaumberg A."/>
            <person name="Pati A."/>
            <person name="Liolios K."/>
            <person name="Nordberg H.P."/>
            <person name="Cantor M.N."/>
            <person name="Hua S.X."/>
            <person name="Woyke T."/>
        </authorList>
    </citation>
    <scope>NUCLEOTIDE SEQUENCE [LARGE SCALE GENOMIC DNA]</scope>
    <source>
        <strain evidence="2 3">DSM 23557</strain>
    </source>
</reference>
<feature type="transmembrane region" description="Helical" evidence="1">
    <location>
        <begin position="12"/>
        <end position="33"/>
    </location>
</feature>
<dbReference type="KEGG" id="trd:THERU_05755"/>
<dbReference type="RefSeq" id="WP_025306298.1">
    <property type="nucleotide sequence ID" value="NZ_CP007028.1"/>
</dbReference>
<dbReference type="STRING" id="75906.THERU_05755"/>
<dbReference type="eggNOG" id="COG4967">
    <property type="taxonomic scope" value="Bacteria"/>
</dbReference>
<protein>
    <recommendedName>
        <fullName evidence="4">Prepilin-type N-terminal cleavage/methylation domain-containing protein</fullName>
    </recommendedName>
</protein>
<evidence type="ECO:0008006" key="4">
    <source>
        <dbReference type="Google" id="ProtNLM"/>
    </source>
</evidence>
<dbReference type="OrthoDB" id="9811264at2"/>
<organism evidence="3">
    <name type="scientific">Thermocrinis ruber</name>
    <dbReference type="NCBI Taxonomy" id="75906"/>
    <lineage>
        <taxon>Bacteria</taxon>
        <taxon>Pseudomonadati</taxon>
        <taxon>Aquificota</taxon>
        <taxon>Aquificia</taxon>
        <taxon>Aquificales</taxon>
        <taxon>Aquificaceae</taxon>
        <taxon>Thermocrinis</taxon>
    </lineage>
</organism>
<dbReference type="Proteomes" id="UP000018914">
    <property type="component" value="Chromosome"/>
</dbReference>